<accession>A0A2T7CWH1</accession>
<dbReference type="Gramene" id="PUZ47692">
    <property type="protein sequence ID" value="PUZ47692"/>
    <property type="gene ID" value="GQ55_7G186800"/>
</dbReference>
<dbReference type="EMBL" id="CM009755">
    <property type="protein sequence ID" value="PUZ47692.1"/>
    <property type="molecule type" value="Genomic_DNA"/>
</dbReference>
<feature type="compositionally biased region" description="Pro residues" evidence="1">
    <location>
        <begin position="59"/>
        <end position="72"/>
    </location>
</feature>
<protein>
    <submittedName>
        <fullName evidence="2">Uncharacterized protein</fullName>
    </submittedName>
</protein>
<reference evidence="2 3" key="1">
    <citation type="submission" date="2018-04" db="EMBL/GenBank/DDBJ databases">
        <title>WGS assembly of Panicum hallii var. hallii HAL2.</title>
        <authorList>
            <person name="Lovell J."/>
            <person name="Jenkins J."/>
            <person name="Lowry D."/>
            <person name="Mamidi S."/>
            <person name="Sreedasyam A."/>
            <person name="Weng X."/>
            <person name="Barry K."/>
            <person name="Bonette J."/>
            <person name="Campitelli B."/>
            <person name="Daum C."/>
            <person name="Gordon S."/>
            <person name="Gould B."/>
            <person name="Lipzen A."/>
            <person name="MacQueen A."/>
            <person name="Palacio-Mejia J."/>
            <person name="Plott C."/>
            <person name="Shakirov E."/>
            <person name="Shu S."/>
            <person name="Yoshinaga Y."/>
            <person name="Zane M."/>
            <person name="Rokhsar D."/>
            <person name="Grimwood J."/>
            <person name="Schmutz J."/>
            <person name="Juenger T."/>
        </authorList>
    </citation>
    <scope>NUCLEOTIDE SEQUENCE [LARGE SCALE GENOMIC DNA]</scope>
    <source>
        <strain evidence="3">cv. HAL2</strain>
    </source>
</reference>
<name>A0A2T7CWH1_9POAL</name>
<dbReference type="AlphaFoldDB" id="A0A2T7CWH1"/>
<organism evidence="2 3">
    <name type="scientific">Panicum hallii var. hallii</name>
    <dbReference type="NCBI Taxonomy" id="1504633"/>
    <lineage>
        <taxon>Eukaryota</taxon>
        <taxon>Viridiplantae</taxon>
        <taxon>Streptophyta</taxon>
        <taxon>Embryophyta</taxon>
        <taxon>Tracheophyta</taxon>
        <taxon>Spermatophyta</taxon>
        <taxon>Magnoliopsida</taxon>
        <taxon>Liliopsida</taxon>
        <taxon>Poales</taxon>
        <taxon>Poaceae</taxon>
        <taxon>PACMAD clade</taxon>
        <taxon>Panicoideae</taxon>
        <taxon>Panicodae</taxon>
        <taxon>Paniceae</taxon>
        <taxon>Panicinae</taxon>
        <taxon>Panicum</taxon>
        <taxon>Panicum sect. Panicum</taxon>
    </lineage>
</organism>
<evidence type="ECO:0000256" key="1">
    <source>
        <dbReference type="SAM" id="MobiDB-lite"/>
    </source>
</evidence>
<evidence type="ECO:0000313" key="3">
    <source>
        <dbReference type="Proteomes" id="UP000244336"/>
    </source>
</evidence>
<evidence type="ECO:0000313" key="2">
    <source>
        <dbReference type="EMBL" id="PUZ47692.1"/>
    </source>
</evidence>
<keyword evidence="3" id="KW-1185">Reference proteome</keyword>
<gene>
    <name evidence="2" type="ORF">GQ55_7G186800</name>
</gene>
<feature type="compositionally biased region" description="Low complexity" evidence="1">
    <location>
        <begin position="49"/>
        <end position="58"/>
    </location>
</feature>
<sequence length="72" mass="7703">MQRGNGRDDDGRGLVDGMQKRRFGMVEILEMEEDTPTEVSPSLSRGLYSVSASSSPSTSIPPPGNQVLPAPL</sequence>
<dbReference type="Proteomes" id="UP000244336">
    <property type="component" value="Chromosome 7"/>
</dbReference>
<proteinExistence type="predicted"/>
<feature type="region of interest" description="Disordered" evidence="1">
    <location>
        <begin position="32"/>
        <end position="72"/>
    </location>
</feature>